<evidence type="ECO:0000313" key="1">
    <source>
        <dbReference type="EMBL" id="KAK5871711.1"/>
    </source>
</evidence>
<organism evidence="1 2">
    <name type="scientific">Eleginops maclovinus</name>
    <name type="common">Patagonian blennie</name>
    <name type="synonym">Eleginus maclovinus</name>
    <dbReference type="NCBI Taxonomy" id="56733"/>
    <lineage>
        <taxon>Eukaryota</taxon>
        <taxon>Metazoa</taxon>
        <taxon>Chordata</taxon>
        <taxon>Craniata</taxon>
        <taxon>Vertebrata</taxon>
        <taxon>Euteleostomi</taxon>
        <taxon>Actinopterygii</taxon>
        <taxon>Neopterygii</taxon>
        <taxon>Teleostei</taxon>
        <taxon>Neoteleostei</taxon>
        <taxon>Acanthomorphata</taxon>
        <taxon>Eupercaria</taxon>
        <taxon>Perciformes</taxon>
        <taxon>Notothenioidei</taxon>
        <taxon>Eleginopidae</taxon>
        <taxon>Eleginops</taxon>
    </lineage>
</organism>
<dbReference type="Proteomes" id="UP001346869">
    <property type="component" value="Unassembled WGS sequence"/>
</dbReference>
<name>A0AAN7XX44_ELEMC</name>
<accession>A0AAN7XX44</accession>
<keyword evidence="2" id="KW-1185">Reference proteome</keyword>
<reference evidence="1 2" key="1">
    <citation type="journal article" date="2023" name="Genes (Basel)">
        <title>Chromosome-Level Genome Assembly and Circadian Gene Repertoire of the Patagonia Blennie Eleginops maclovinus-The Closest Ancestral Proxy of Antarctic Cryonotothenioids.</title>
        <authorList>
            <person name="Cheng C.C."/>
            <person name="Rivera-Colon A.G."/>
            <person name="Minhas B.F."/>
            <person name="Wilson L."/>
            <person name="Rayamajhi N."/>
            <person name="Vargas-Chacoff L."/>
            <person name="Catchen J.M."/>
        </authorList>
    </citation>
    <scope>NUCLEOTIDE SEQUENCE [LARGE SCALE GENOMIC DNA]</scope>
    <source>
        <strain evidence="1">JMC-PN-2008</strain>
    </source>
</reference>
<dbReference type="AlphaFoldDB" id="A0AAN7XX44"/>
<sequence>MFLKSHCRAPCFIPNTKWPRRPEESVKHIRNYSKVTLHLLLIPPVIGSRWIWSFRLFFRSEGPTEGDRGTGGTGGKLLVNRGLDARCWQEAAADVRELQSSFRQRNMQEVSE</sequence>
<evidence type="ECO:0000313" key="2">
    <source>
        <dbReference type="Proteomes" id="UP001346869"/>
    </source>
</evidence>
<reference evidence="1 2" key="2">
    <citation type="journal article" date="2023" name="Mol. Biol. Evol.">
        <title>Genomics of Secondarily Temperate Adaptation in the Only Non-Antarctic Icefish.</title>
        <authorList>
            <person name="Rivera-Colon A.G."/>
            <person name="Rayamajhi N."/>
            <person name="Minhas B.F."/>
            <person name="Madrigal G."/>
            <person name="Bilyk K.T."/>
            <person name="Yoon V."/>
            <person name="Hune M."/>
            <person name="Gregory S."/>
            <person name="Cheng C.H.C."/>
            <person name="Catchen J.M."/>
        </authorList>
    </citation>
    <scope>NUCLEOTIDE SEQUENCE [LARGE SCALE GENOMIC DNA]</scope>
    <source>
        <strain evidence="1">JMC-PN-2008</strain>
    </source>
</reference>
<dbReference type="EMBL" id="JAUZQC010000005">
    <property type="protein sequence ID" value="KAK5871711.1"/>
    <property type="molecule type" value="Genomic_DNA"/>
</dbReference>
<comment type="caution">
    <text evidence="1">The sequence shown here is derived from an EMBL/GenBank/DDBJ whole genome shotgun (WGS) entry which is preliminary data.</text>
</comment>
<protein>
    <submittedName>
        <fullName evidence="1">Uncharacterized protein</fullName>
    </submittedName>
</protein>
<proteinExistence type="predicted"/>
<gene>
    <name evidence="1" type="ORF">PBY51_004573</name>
</gene>